<accession>A0A7M1ZSL2</accession>
<dbReference type="Proteomes" id="UP000478463">
    <property type="component" value="Chromosome"/>
</dbReference>
<organism evidence="1 2">
    <name type="scientific">Eggerthella guodeyinii</name>
    <dbReference type="NCBI Taxonomy" id="2690837"/>
    <lineage>
        <taxon>Bacteria</taxon>
        <taxon>Bacillati</taxon>
        <taxon>Actinomycetota</taxon>
        <taxon>Coriobacteriia</taxon>
        <taxon>Eggerthellales</taxon>
        <taxon>Eggerthellaceae</taxon>
        <taxon>Eggerthella</taxon>
    </lineage>
</organism>
<evidence type="ECO:0000313" key="2">
    <source>
        <dbReference type="Proteomes" id="UP000478463"/>
    </source>
</evidence>
<dbReference type="KEGG" id="egd:GS424_013350"/>
<evidence type="ECO:0000313" key="1">
    <source>
        <dbReference type="EMBL" id="QOS67497.1"/>
    </source>
</evidence>
<name>A0A7M1ZSL2_9ACTN</name>
<sequence>MMNTLNDQAVSAMAALPLDDLAYCLKLAKRLERLGVDGERASSALCGLIERDAIPASR</sequence>
<proteinExistence type="predicted"/>
<reference evidence="1 2" key="1">
    <citation type="submission" date="2020-10" db="EMBL/GenBank/DDBJ databases">
        <title>Eggerthella sp. nov., isolated from human feces.</title>
        <authorList>
            <person name="Yajun G."/>
        </authorList>
    </citation>
    <scope>NUCLEOTIDE SEQUENCE [LARGE SCALE GENOMIC DNA]</scope>
    <source>
        <strain evidence="1 2">HF-1101</strain>
    </source>
</reference>
<gene>
    <name evidence="1" type="ORF">GS424_013350</name>
</gene>
<dbReference type="EMBL" id="CP063310">
    <property type="protein sequence ID" value="QOS67497.1"/>
    <property type="molecule type" value="Genomic_DNA"/>
</dbReference>
<protein>
    <submittedName>
        <fullName evidence="1">Uncharacterized protein</fullName>
    </submittedName>
</protein>
<dbReference type="RefSeq" id="WP_193666525.1">
    <property type="nucleotide sequence ID" value="NZ_CP063310.1"/>
</dbReference>
<dbReference type="AlphaFoldDB" id="A0A7M1ZSL2"/>